<sequence>METLEQTIPDTRTSISQKFDQLVGEFENQLKKTVRPETAEKFQNYFPELIQAFDELKRNLAERLNTIGPEKYKYLPIATKELNELLSVVLDIAGNGLENFKSVNSTEDGRTISSVLTKGEGNEEKIKIVFNFEPTPYHQARVAVSIGENMSFRIDHVPEDQDHNIKEAVYIDLATPAMNKLLNRVRDEHGAWHHFESRALKDFTDNEKFRELAEFIKQMLTEAGEHQEFTIENLVEKFKTK</sequence>
<evidence type="ECO:0000313" key="1">
    <source>
        <dbReference type="EMBL" id="OGG92041.1"/>
    </source>
</evidence>
<accession>A0A1F6G1Q5</accession>
<evidence type="ECO:0000313" key="2">
    <source>
        <dbReference type="Proteomes" id="UP000177320"/>
    </source>
</evidence>
<protein>
    <submittedName>
        <fullName evidence="1">Uncharacterized protein</fullName>
    </submittedName>
</protein>
<comment type="caution">
    <text evidence="1">The sequence shown here is derived from an EMBL/GenBank/DDBJ whole genome shotgun (WGS) entry which is preliminary data.</text>
</comment>
<dbReference type="Proteomes" id="UP000177320">
    <property type="component" value="Unassembled WGS sequence"/>
</dbReference>
<gene>
    <name evidence="1" type="ORF">A3H03_03720</name>
</gene>
<proteinExistence type="predicted"/>
<name>A0A1F6G1Q5_9BACT</name>
<organism evidence="1 2">
    <name type="scientific">Candidatus Kuenenbacteria bacterium RIFCSPLOWO2_12_FULL_42_13</name>
    <dbReference type="NCBI Taxonomy" id="1798565"/>
    <lineage>
        <taxon>Bacteria</taxon>
        <taxon>Candidatus Kueneniibacteriota</taxon>
    </lineage>
</organism>
<dbReference type="EMBL" id="MFNA01000027">
    <property type="protein sequence ID" value="OGG92041.1"/>
    <property type="molecule type" value="Genomic_DNA"/>
</dbReference>
<dbReference type="AlphaFoldDB" id="A0A1F6G1Q5"/>
<reference evidence="1 2" key="1">
    <citation type="journal article" date="2016" name="Nat. Commun.">
        <title>Thousands of microbial genomes shed light on interconnected biogeochemical processes in an aquifer system.</title>
        <authorList>
            <person name="Anantharaman K."/>
            <person name="Brown C.T."/>
            <person name="Hug L.A."/>
            <person name="Sharon I."/>
            <person name="Castelle C.J."/>
            <person name="Probst A.J."/>
            <person name="Thomas B.C."/>
            <person name="Singh A."/>
            <person name="Wilkins M.J."/>
            <person name="Karaoz U."/>
            <person name="Brodie E.L."/>
            <person name="Williams K.H."/>
            <person name="Hubbard S.S."/>
            <person name="Banfield J.F."/>
        </authorList>
    </citation>
    <scope>NUCLEOTIDE SEQUENCE [LARGE SCALE GENOMIC DNA]</scope>
</reference>